<evidence type="ECO:0000313" key="2">
    <source>
        <dbReference type="Proteomes" id="UP000321638"/>
    </source>
</evidence>
<evidence type="ECO:0000313" key="1">
    <source>
        <dbReference type="EMBL" id="TXL69485.1"/>
    </source>
</evidence>
<dbReference type="Gene3D" id="3.90.226.10">
    <property type="entry name" value="2-enoyl-CoA Hydratase, Chain A, domain 1"/>
    <property type="match status" value="1"/>
</dbReference>
<dbReference type="InterPro" id="IPR001753">
    <property type="entry name" value="Enoyl-CoA_hydra/iso"/>
</dbReference>
<accession>A0A5C8P783</accession>
<dbReference type="SUPFAM" id="SSF52096">
    <property type="entry name" value="ClpP/crotonase"/>
    <property type="match status" value="1"/>
</dbReference>
<dbReference type="RefSeq" id="WP_147852388.1">
    <property type="nucleotide sequence ID" value="NZ_VDUZ01000081.1"/>
</dbReference>
<proteinExistence type="predicted"/>
<dbReference type="EMBL" id="VDUZ01000081">
    <property type="protein sequence ID" value="TXL69485.1"/>
    <property type="molecule type" value="Genomic_DNA"/>
</dbReference>
<dbReference type="CDD" id="cd06558">
    <property type="entry name" value="crotonase-like"/>
    <property type="match status" value="1"/>
</dbReference>
<reference evidence="1 2" key="1">
    <citation type="submission" date="2019-06" db="EMBL/GenBank/DDBJ databases">
        <title>New taxonomy in bacterial strain CC-CFT640, isolated from vineyard.</title>
        <authorList>
            <person name="Lin S.-Y."/>
            <person name="Tsai C.-F."/>
            <person name="Young C.-C."/>
        </authorList>
    </citation>
    <scope>NUCLEOTIDE SEQUENCE [LARGE SCALE GENOMIC DNA]</scope>
    <source>
        <strain evidence="1 2">CC-CFT640</strain>
    </source>
</reference>
<dbReference type="PANTHER" id="PTHR11941:SF54">
    <property type="entry name" value="ENOYL-COA HYDRATASE, MITOCHONDRIAL"/>
    <property type="match status" value="1"/>
</dbReference>
<dbReference type="Proteomes" id="UP000321638">
    <property type="component" value="Unassembled WGS sequence"/>
</dbReference>
<dbReference type="NCBIfam" id="NF006699">
    <property type="entry name" value="PRK09245.1"/>
    <property type="match status" value="1"/>
</dbReference>
<dbReference type="Pfam" id="PF00378">
    <property type="entry name" value="ECH_1"/>
    <property type="match status" value="1"/>
</dbReference>
<protein>
    <submittedName>
        <fullName evidence="1">Crotonase/enoyl-CoA hydratase family protein</fullName>
    </submittedName>
</protein>
<dbReference type="GO" id="GO:0006635">
    <property type="term" value="P:fatty acid beta-oxidation"/>
    <property type="evidence" value="ECO:0007669"/>
    <property type="project" value="TreeGrafter"/>
</dbReference>
<gene>
    <name evidence="1" type="ORF">FHP25_38790</name>
</gene>
<organism evidence="1 2">
    <name type="scientific">Vineibacter terrae</name>
    <dbReference type="NCBI Taxonomy" id="2586908"/>
    <lineage>
        <taxon>Bacteria</taxon>
        <taxon>Pseudomonadati</taxon>
        <taxon>Pseudomonadota</taxon>
        <taxon>Alphaproteobacteria</taxon>
        <taxon>Hyphomicrobiales</taxon>
        <taxon>Vineibacter</taxon>
    </lineage>
</organism>
<dbReference type="AlphaFoldDB" id="A0A5C8P783"/>
<dbReference type="PANTHER" id="PTHR11941">
    <property type="entry name" value="ENOYL-COA HYDRATASE-RELATED"/>
    <property type="match status" value="1"/>
</dbReference>
<keyword evidence="2" id="KW-1185">Reference proteome</keyword>
<dbReference type="GO" id="GO:0003824">
    <property type="term" value="F:catalytic activity"/>
    <property type="evidence" value="ECO:0007669"/>
    <property type="project" value="UniProtKB-ARBA"/>
</dbReference>
<sequence>MARDDLVLYDRHDHIVTITLNDPGTRNALYEGGLIDALAAALARLTEDAEARVAILTGAGTAFSAGADLKQMTGEQGIWSRKPLDMMAFYRDGIQRIPLTLERLEIPIIAAVNGPAYGAGCDIACMCDIRLASATAVFCEVFVRLGVVSGDGGAWYIPRVIGASRYAEMAFTGDPVDAEEALRIGLVSRVVPPEALMDEARRLAGRIARNAPQALRMTKRLLREGRHQRIDSHLEMTAALMSLCHTTDDNREGMLAALHKRPPRFEGK</sequence>
<comment type="caution">
    <text evidence="1">The sequence shown here is derived from an EMBL/GenBank/DDBJ whole genome shotgun (WGS) entry which is preliminary data.</text>
</comment>
<name>A0A5C8P783_9HYPH</name>
<dbReference type="OrthoDB" id="7957667at2"/>
<dbReference type="InterPro" id="IPR029045">
    <property type="entry name" value="ClpP/crotonase-like_dom_sf"/>
</dbReference>